<dbReference type="GO" id="GO:0005811">
    <property type="term" value="C:lipid droplet"/>
    <property type="evidence" value="ECO:0007669"/>
    <property type="project" value="TreeGrafter"/>
</dbReference>
<dbReference type="FunFam" id="3.40.50.720:FF:000498">
    <property type="entry name" value="Uncharacterized protein, isoform A"/>
    <property type="match status" value="1"/>
</dbReference>
<dbReference type="EMBL" id="GBXI01004097">
    <property type="protein sequence ID" value="JAD10195.1"/>
    <property type="molecule type" value="Transcribed_RNA"/>
</dbReference>
<evidence type="ECO:0000256" key="1">
    <source>
        <dbReference type="RuleBase" id="RU000363"/>
    </source>
</evidence>
<sequence>MFGNSSTSQQRLLHMDNPLHAILQFVWDLLVFFVKTTYYITETIYYSLLPNYLRKMKNVSGQVVLITGGGGGVGRLLSLNFAKQNARVVIWDINQEAIKTTMDLLSRNGYTCKGYVVDISDREQVYERAAQTINEIGNIDILCNNAGVVCCRPFWDLPDRVIQNTYNINIISHYWTVKAFLPQMMQNNRGHIVTVGSVTGMLGTYGCSDYSATKFACVGFHESLLTDLKTHGYDGIHMTLICPYYINTGMFSGVQPRMFPMLEPQYVADRILEAIRKNEVWCVLPNTIRTLTPLKCLLPAKVCWELMSRVIRGPESMMMFQGRGRVPAG</sequence>
<dbReference type="SUPFAM" id="SSF51735">
    <property type="entry name" value="NAD(P)-binding Rossmann-fold domains"/>
    <property type="match status" value="1"/>
</dbReference>
<dbReference type="PANTHER" id="PTHR24322">
    <property type="entry name" value="PKSB"/>
    <property type="match status" value="1"/>
</dbReference>
<gene>
    <name evidence="2" type="primary">SDR16C5_0</name>
    <name evidence="2" type="ORF">g.20117</name>
</gene>
<dbReference type="PANTHER" id="PTHR24322:SF729">
    <property type="entry name" value="MIP05442P"/>
    <property type="match status" value="1"/>
</dbReference>
<dbReference type="GeneID" id="105209601"/>
<dbReference type="GO" id="GO:0016616">
    <property type="term" value="F:oxidoreductase activity, acting on the CH-OH group of donors, NAD or NADP as acceptor"/>
    <property type="evidence" value="ECO:0007669"/>
    <property type="project" value="TreeGrafter"/>
</dbReference>
<reference evidence="2" key="1">
    <citation type="submission" date="2014-11" db="EMBL/GenBank/DDBJ databases">
        <authorList>
            <person name="Geib S."/>
        </authorList>
    </citation>
    <scope>NUCLEOTIDE SEQUENCE</scope>
</reference>
<dbReference type="PRINTS" id="PR00080">
    <property type="entry name" value="SDRFAMILY"/>
</dbReference>
<comment type="similarity">
    <text evidence="1">Belongs to the short-chain dehydrogenases/reductases (SDR) family.</text>
</comment>
<reference evidence="2" key="2">
    <citation type="journal article" date="2015" name="Gigascience">
        <title>Reconstructing a comprehensive transcriptome assembly of a white-pupal translocated strain of the pest fruit fly Bactrocera cucurbitae.</title>
        <authorList>
            <person name="Sim S.B."/>
            <person name="Calla B."/>
            <person name="Hall B."/>
            <person name="DeRego T."/>
            <person name="Geib S.M."/>
        </authorList>
    </citation>
    <scope>NUCLEOTIDE SEQUENCE</scope>
</reference>
<dbReference type="OrthoDB" id="10253736at2759"/>
<dbReference type="Pfam" id="PF00106">
    <property type="entry name" value="adh_short"/>
    <property type="match status" value="1"/>
</dbReference>
<protein>
    <submittedName>
        <fullName evidence="2">Epidermal retinol dehydrogenase 2</fullName>
    </submittedName>
</protein>
<dbReference type="InterPro" id="IPR002347">
    <property type="entry name" value="SDR_fam"/>
</dbReference>
<proteinExistence type="inferred from homology"/>
<accession>A0A0A1XGY9</accession>
<dbReference type="PRINTS" id="PR00081">
    <property type="entry name" value="GDHRDH"/>
</dbReference>
<dbReference type="Gene3D" id="3.40.50.720">
    <property type="entry name" value="NAD(P)-binding Rossmann-like Domain"/>
    <property type="match status" value="1"/>
</dbReference>
<name>A0A0A1XGY9_ZEUCU</name>
<organism evidence="2">
    <name type="scientific">Zeugodacus cucurbitae</name>
    <name type="common">Melon fruit fly</name>
    <name type="synonym">Bactrocera cucurbitae</name>
    <dbReference type="NCBI Taxonomy" id="28588"/>
    <lineage>
        <taxon>Eukaryota</taxon>
        <taxon>Metazoa</taxon>
        <taxon>Ecdysozoa</taxon>
        <taxon>Arthropoda</taxon>
        <taxon>Hexapoda</taxon>
        <taxon>Insecta</taxon>
        <taxon>Pterygota</taxon>
        <taxon>Neoptera</taxon>
        <taxon>Endopterygota</taxon>
        <taxon>Diptera</taxon>
        <taxon>Brachycera</taxon>
        <taxon>Muscomorpha</taxon>
        <taxon>Tephritoidea</taxon>
        <taxon>Tephritidae</taxon>
        <taxon>Zeugodacus</taxon>
        <taxon>Zeugodacus</taxon>
    </lineage>
</organism>
<dbReference type="CDD" id="cd05339">
    <property type="entry name" value="17beta-HSDXI-like_SDR_c"/>
    <property type="match status" value="1"/>
</dbReference>
<evidence type="ECO:0000313" key="2">
    <source>
        <dbReference type="EMBL" id="JAD10195.1"/>
    </source>
</evidence>
<dbReference type="AlphaFoldDB" id="A0A0A1XGY9"/>
<dbReference type="InterPro" id="IPR036291">
    <property type="entry name" value="NAD(P)-bd_dom_sf"/>
</dbReference>